<evidence type="ECO:0000313" key="3">
    <source>
        <dbReference type="Proteomes" id="UP000324611"/>
    </source>
</evidence>
<dbReference type="CDD" id="cd00761">
    <property type="entry name" value="Glyco_tranf_GTA_type"/>
    <property type="match status" value="1"/>
</dbReference>
<dbReference type="RefSeq" id="WP_149841072.1">
    <property type="nucleotide sequence ID" value="NZ_VUOC01000004.1"/>
</dbReference>
<dbReference type="EMBL" id="VUOC01000004">
    <property type="protein sequence ID" value="KAA2239895.1"/>
    <property type="molecule type" value="Genomic_DNA"/>
</dbReference>
<dbReference type="Gene3D" id="3.90.550.10">
    <property type="entry name" value="Spore Coat Polysaccharide Biosynthesis Protein SpsA, Chain A"/>
    <property type="match status" value="1"/>
</dbReference>
<dbReference type="SUPFAM" id="SSF53448">
    <property type="entry name" value="Nucleotide-diphospho-sugar transferases"/>
    <property type="match status" value="1"/>
</dbReference>
<dbReference type="PANTHER" id="PTHR43685:SF2">
    <property type="entry name" value="GLYCOSYLTRANSFERASE 2-LIKE DOMAIN-CONTAINING PROTEIN"/>
    <property type="match status" value="1"/>
</dbReference>
<organism evidence="2 3">
    <name type="scientific">Chitinophaga agrisoli</name>
    <dbReference type="NCBI Taxonomy" id="2607653"/>
    <lineage>
        <taxon>Bacteria</taxon>
        <taxon>Pseudomonadati</taxon>
        <taxon>Bacteroidota</taxon>
        <taxon>Chitinophagia</taxon>
        <taxon>Chitinophagales</taxon>
        <taxon>Chitinophagaceae</taxon>
        <taxon>Chitinophaga</taxon>
    </lineage>
</organism>
<reference evidence="2 3" key="2">
    <citation type="submission" date="2019-09" db="EMBL/GenBank/DDBJ databases">
        <authorList>
            <person name="Jin C."/>
        </authorList>
    </citation>
    <scope>NUCLEOTIDE SEQUENCE [LARGE SCALE GENOMIC DNA]</scope>
    <source>
        <strain evidence="2 3">BN140078</strain>
    </source>
</reference>
<dbReference type="AlphaFoldDB" id="A0A5B2VLW0"/>
<dbReference type="InterPro" id="IPR001173">
    <property type="entry name" value="Glyco_trans_2-like"/>
</dbReference>
<proteinExistence type="predicted"/>
<comment type="caution">
    <text evidence="2">The sequence shown here is derived from an EMBL/GenBank/DDBJ whole genome shotgun (WGS) entry which is preliminary data.</text>
</comment>
<feature type="domain" description="Glycosyltransferase 2-like" evidence="1">
    <location>
        <begin position="11"/>
        <end position="115"/>
    </location>
</feature>
<keyword evidence="3" id="KW-1185">Reference proteome</keyword>
<sequence>MSLVHEHIRYSLVICTYNPEERILQRCLQAIAALDTTGFNTEVILVDNNCTIPLISQPYIQAFLRQLPDLHIIAEPQQGVSYARIAAIGAARGEYIVYFDYDNEPESSYLQQLNRLHIMYPMVGAWGPGKVQVDFIDGISPEIEEFARGAFQQRNERKVNYAFEPDWQPCYPFGTGLCTKAAILKQYAQFARLGTFTLSGRKGHLLTSGEDTQMVLLCLREGYAAGVAPELQLTHIIPGSRANVAYLRRLVYGAFACYAPSWLEVFPDLQEQLERQLMPASAFSWRALEQYVLARCSRRPFKTFQLVEFIATQAGTYQALNKPLPPLVRGIIKYLHVA</sequence>
<reference evidence="2 3" key="1">
    <citation type="submission" date="2019-09" db="EMBL/GenBank/DDBJ databases">
        <title>Chitinophaga ginsengihumi sp. nov., isolated from soil of ginseng rhizosphere.</title>
        <authorList>
            <person name="Lee J."/>
        </authorList>
    </citation>
    <scope>NUCLEOTIDE SEQUENCE [LARGE SCALE GENOMIC DNA]</scope>
    <source>
        <strain evidence="2 3">BN140078</strain>
    </source>
</reference>
<dbReference type="GO" id="GO:0016740">
    <property type="term" value="F:transferase activity"/>
    <property type="evidence" value="ECO:0007669"/>
    <property type="project" value="UniProtKB-KW"/>
</dbReference>
<accession>A0A5B2VLW0</accession>
<dbReference type="Pfam" id="PF00535">
    <property type="entry name" value="Glycos_transf_2"/>
    <property type="match status" value="1"/>
</dbReference>
<dbReference type="Proteomes" id="UP000324611">
    <property type="component" value="Unassembled WGS sequence"/>
</dbReference>
<dbReference type="PANTHER" id="PTHR43685">
    <property type="entry name" value="GLYCOSYLTRANSFERASE"/>
    <property type="match status" value="1"/>
</dbReference>
<evidence type="ECO:0000313" key="2">
    <source>
        <dbReference type="EMBL" id="KAA2239895.1"/>
    </source>
</evidence>
<name>A0A5B2VLW0_9BACT</name>
<dbReference type="InterPro" id="IPR050834">
    <property type="entry name" value="Glycosyltransf_2"/>
</dbReference>
<gene>
    <name evidence="2" type="ORF">F0L74_27295</name>
</gene>
<evidence type="ECO:0000259" key="1">
    <source>
        <dbReference type="Pfam" id="PF00535"/>
    </source>
</evidence>
<dbReference type="InterPro" id="IPR029044">
    <property type="entry name" value="Nucleotide-diphossugar_trans"/>
</dbReference>
<protein>
    <submittedName>
        <fullName evidence="2">Glycosyltransferase family 2 protein</fullName>
    </submittedName>
</protein>
<keyword evidence="2" id="KW-0808">Transferase</keyword>